<dbReference type="GO" id="GO:0071513">
    <property type="term" value="C:phosphopantothenoylcysteine decarboxylase complex"/>
    <property type="evidence" value="ECO:0007669"/>
    <property type="project" value="TreeGrafter"/>
</dbReference>
<dbReference type="GO" id="GO:0004633">
    <property type="term" value="F:phosphopantothenoylcysteine decarboxylase activity"/>
    <property type="evidence" value="ECO:0007669"/>
    <property type="project" value="TreeGrafter"/>
</dbReference>
<reference evidence="6" key="1">
    <citation type="submission" date="2019-12" db="EMBL/GenBank/DDBJ databases">
        <title>Genome sequence of Babesia ovis.</title>
        <authorList>
            <person name="Yamagishi J."/>
            <person name="Sevinc F."/>
            <person name="Xuan X."/>
        </authorList>
    </citation>
    <scope>NUCLEOTIDE SEQUENCE</scope>
    <source>
        <strain evidence="6">Selcuk</strain>
    </source>
</reference>
<evidence type="ECO:0000313" key="6">
    <source>
        <dbReference type="EMBL" id="GFE54972.1"/>
    </source>
</evidence>
<protein>
    <submittedName>
        <fullName evidence="6">Phosphopantothenoylcysteine decarboxylase</fullName>
    </submittedName>
</protein>
<evidence type="ECO:0000256" key="3">
    <source>
        <dbReference type="SAM" id="Coils"/>
    </source>
</evidence>
<keyword evidence="3" id="KW-0175">Coiled coil</keyword>
<proteinExistence type="inferred from homology"/>
<dbReference type="EMBL" id="BLIY01000017">
    <property type="protein sequence ID" value="GFE54972.1"/>
    <property type="molecule type" value="Genomic_DNA"/>
</dbReference>
<keyword evidence="1" id="KW-0173">Coenzyme A biosynthesis</keyword>
<dbReference type="SUPFAM" id="SSF52507">
    <property type="entry name" value="Homo-oligomeric flavin-containing Cys decarboxylases, HFCD"/>
    <property type="match status" value="1"/>
</dbReference>
<dbReference type="GO" id="GO:0010181">
    <property type="term" value="F:FMN binding"/>
    <property type="evidence" value="ECO:0007669"/>
    <property type="project" value="TreeGrafter"/>
</dbReference>
<evidence type="ECO:0000256" key="4">
    <source>
        <dbReference type="SAM" id="MobiDB-lite"/>
    </source>
</evidence>
<dbReference type="AlphaFoldDB" id="A0A9W5WW38"/>
<feature type="coiled-coil region" evidence="3">
    <location>
        <begin position="188"/>
        <end position="222"/>
    </location>
</feature>
<dbReference type="PANTHER" id="PTHR14359:SF6">
    <property type="entry name" value="PHOSPHOPANTOTHENOYLCYSTEINE DECARBOXYLASE"/>
    <property type="match status" value="1"/>
</dbReference>
<dbReference type="GO" id="GO:0007034">
    <property type="term" value="P:vacuolar transport"/>
    <property type="evidence" value="ECO:0007669"/>
    <property type="project" value="InterPro"/>
</dbReference>
<feature type="compositionally biased region" description="Polar residues" evidence="4">
    <location>
        <begin position="388"/>
        <end position="401"/>
    </location>
</feature>
<organism evidence="6 7">
    <name type="scientific">Babesia ovis</name>
    <dbReference type="NCBI Taxonomy" id="5869"/>
    <lineage>
        <taxon>Eukaryota</taxon>
        <taxon>Sar</taxon>
        <taxon>Alveolata</taxon>
        <taxon>Apicomplexa</taxon>
        <taxon>Aconoidasida</taxon>
        <taxon>Piroplasmida</taxon>
        <taxon>Babesiidae</taxon>
        <taxon>Babesia</taxon>
    </lineage>
</organism>
<dbReference type="InterPro" id="IPR005024">
    <property type="entry name" value="Snf7_fam"/>
</dbReference>
<dbReference type="PANTHER" id="PTHR14359">
    <property type="entry name" value="HOMO-OLIGOMERIC FLAVIN CONTAINING CYS DECARBOXYLASE FAMILY"/>
    <property type="match status" value="1"/>
</dbReference>
<sequence length="410" mass="46494">MSLAVEKRILIGVTGSVAAIKIPDIITELRRHGKENNHRLEIRILATSIAIEQFGSYLRVEDVELYTDKHIIAPYTRGDPILHIELRRWADIFVICPLDCNTLAKLANGLCDNLLTDVARCWDFNKPIWVYPCMNTFMYEHPITAEQTARLESFGIKVVPPIVKKIICGDYGRGGLPPPEEIGTDIYNTLFKETKREINRSIRELERNRMKHEREETVLMQKLRTDAKRGRMQELRITAKELVRTRKMATQYCKMKAQMNAILSQLQSAHSTNMLSNSLKNVNKIISKVSHKNDAAEFQKLMNSLGRESDIINLKLDLMTESMDNAFNDVDSGEEEDMIISQILEELGIEGSEAMPSVNNVDLRSQHTQKKPVKQHAMFAPAEGGSVPSESPGNRETSTGEGHTYDVEDD</sequence>
<dbReference type="Proteomes" id="UP001057455">
    <property type="component" value="Unassembled WGS sequence"/>
</dbReference>
<evidence type="ECO:0000313" key="7">
    <source>
        <dbReference type="Proteomes" id="UP001057455"/>
    </source>
</evidence>
<dbReference type="InterPro" id="IPR036551">
    <property type="entry name" value="Flavin_trans-like"/>
</dbReference>
<gene>
    <name evidence="6" type="ORF">BaOVIS_023760</name>
</gene>
<dbReference type="Pfam" id="PF03357">
    <property type="entry name" value="Snf7"/>
    <property type="match status" value="1"/>
</dbReference>
<dbReference type="InterPro" id="IPR003382">
    <property type="entry name" value="Flavoprotein"/>
</dbReference>
<accession>A0A9W5WW38</accession>
<dbReference type="Gene3D" id="3.40.50.1950">
    <property type="entry name" value="Flavin prenyltransferase-like"/>
    <property type="match status" value="1"/>
</dbReference>
<dbReference type="Pfam" id="PF02441">
    <property type="entry name" value="Flavoprotein"/>
    <property type="match status" value="1"/>
</dbReference>
<name>A0A9W5WW38_BABOV</name>
<evidence type="ECO:0000259" key="5">
    <source>
        <dbReference type="Pfam" id="PF02441"/>
    </source>
</evidence>
<evidence type="ECO:0000256" key="2">
    <source>
        <dbReference type="ARBA" id="ARBA00038350"/>
    </source>
</evidence>
<comment type="similarity">
    <text evidence="2">Belongs to the HFCD (homooligomeric flavin containing Cys decarboxylase) superfamily.</text>
</comment>
<evidence type="ECO:0000256" key="1">
    <source>
        <dbReference type="ARBA" id="ARBA00022993"/>
    </source>
</evidence>
<dbReference type="OrthoDB" id="1532798at2759"/>
<keyword evidence="7" id="KW-1185">Reference proteome</keyword>
<feature type="domain" description="Flavoprotein" evidence="5">
    <location>
        <begin position="7"/>
        <end position="166"/>
    </location>
</feature>
<comment type="caution">
    <text evidence="6">The sequence shown here is derived from an EMBL/GenBank/DDBJ whole genome shotgun (WGS) entry which is preliminary data.</text>
</comment>
<dbReference type="Gene3D" id="6.10.140.1230">
    <property type="match status" value="1"/>
</dbReference>
<dbReference type="GO" id="GO:0015937">
    <property type="term" value="P:coenzyme A biosynthetic process"/>
    <property type="evidence" value="ECO:0007669"/>
    <property type="project" value="UniProtKB-KW"/>
</dbReference>
<feature type="region of interest" description="Disordered" evidence="4">
    <location>
        <begin position="365"/>
        <end position="410"/>
    </location>
</feature>